<gene>
    <name evidence="1" type="ORF">P170DRAFT_463942</name>
</gene>
<dbReference type="Proteomes" id="UP000234275">
    <property type="component" value="Unassembled WGS sequence"/>
</dbReference>
<dbReference type="AlphaFoldDB" id="A0A2I2GDC2"/>
<evidence type="ECO:0000313" key="2">
    <source>
        <dbReference type="Proteomes" id="UP000234275"/>
    </source>
</evidence>
<dbReference type="SUPFAM" id="SSF53335">
    <property type="entry name" value="S-adenosyl-L-methionine-dependent methyltransferases"/>
    <property type="match status" value="1"/>
</dbReference>
<evidence type="ECO:0000313" key="1">
    <source>
        <dbReference type="EMBL" id="PLB50873.1"/>
    </source>
</evidence>
<dbReference type="VEuPathDB" id="FungiDB:P170DRAFT_463942"/>
<comment type="caution">
    <text evidence="1">The sequence shown here is derived from an EMBL/GenBank/DDBJ whole genome shotgun (WGS) entry which is preliminary data.</text>
</comment>
<evidence type="ECO:0008006" key="3">
    <source>
        <dbReference type="Google" id="ProtNLM"/>
    </source>
</evidence>
<dbReference type="InterPro" id="IPR029063">
    <property type="entry name" value="SAM-dependent_MTases_sf"/>
</dbReference>
<proteinExistence type="predicted"/>
<name>A0A2I2GDC2_9EURO</name>
<dbReference type="OrthoDB" id="417697at2759"/>
<dbReference type="STRING" id="1392250.A0A2I2GDC2"/>
<protein>
    <recommendedName>
        <fullName evidence="3">Methyltransferase domain-containing protein</fullName>
    </recommendedName>
</protein>
<dbReference type="RefSeq" id="XP_024706175.1">
    <property type="nucleotide sequence ID" value="XM_024852206.1"/>
</dbReference>
<organism evidence="1 2">
    <name type="scientific">Aspergillus steynii IBT 23096</name>
    <dbReference type="NCBI Taxonomy" id="1392250"/>
    <lineage>
        <taxon>Eukaryota</taxon>
        <taxon>Fungi</taxon>
        <taxon>Dikarya</taxon>
        <taxon>Ascomycota</taxon>
        <taxon>Pezizomycotina</taxon>
        <taxon>Eurotiomycetes</taxon>
        <taxon>Eurotiomycetidae</taxon>
        <taxon>Eurotiales</taxon>
        <taxon>Aspergillaceae</taxon>
        <taxon>Aspergillus</taxon>
        <taxon>Aspergillus subgen. Circumdati</taxon>
    </lineage>
</organism>
<accession>A0A2I2GDC2</accession>
<reference evidence="1 2" key="1">
    <citation type="submission" date="2016-12" db="EMBL/GenBank/DDBJ databases">
        <title>The genomes of Aspergillus section Nigri reveals drivers in fungal speciation.</title>
        <authorList>
            <consortium name="DOE Joint Genome Institute"/>
            <person name="Vesth T.C."/>
            <person name="Nybo J."/>
            <person name="Theobald S."/>
            <person name="Brandl J."/>
            <person name="Frisvad J.C."/>
            <person name="Nielsen K.F."/>
            <person name="Lyhne E.K."/>
            <person name="Kogle M.E."/>
            <person name="Kuo A."/>
            <person name="Riley R."/>
            <person name="Clum A."/>
            <person name="Nolan M."/>
            <person name="Lipzen A."/>
            <person name="Salamov A."/>
            <person name="Henrissat B."/>
            <person name="Wiebenga A."/>
            <person name="De Vries R.P."/>
            <person name="Grigoriev I.V."/>
            <person name="Mortensen U.H."/>
            <person name="Andersen M.R."/>
            <person name="Baker S.E."/>
        </authorList>
    </citation>
    <scope>NUCLEOTIDE SEQUENCE [LARGE SCALE GENOMIC DNA]</scope>
    <source>
        <strain evidence="1 2">IBT 23096</strain>
    </source>
</reference>
<sequence>MSDVYADNLQRDASESQRLEEQFDLLTENIGYLIHPLILARLPPLSPPLQIADLATGTACFLKRVAQSEEPRLQGAILHGSDLSTALFPPSDSLPSSIRLSLLDVRAPVPTALHGMYDFVHVRQIAAGLTPADWVPVITNVAKLLKPGGAMQWEECDFSNVVHLRGGEGGATSVDAARTLGRMFRTGLIDYFKHGWDLLEEAMKGAGLVQVGSEMVSSDRVPGTRKALTRNGMQVILDWARVRAGLGQLRAEDDGRLLTVDEVERLGKQAYKDIESGCYVRFDIHVAWGFRPDGAETLRA</sequence>
<dbReference type="Gene3D" id="3.40.50.150">
    <property type="entry name" value="Vaccinia Virus protein VP39"/>
    <property type="match status" value="1"/>
</dbReference>
<dbReference type="EMBL" id="MSFO01000003">
    <property type="protein sequence ID" value="PLB50873.1"/>
    <property type="molecule type" value="Genomic_DNA"/>
</dbReference>
<keyword evidence="2" id="KW-1185">Reference proteome</keyword>
<dbReference type="GeneID" id="36559904"/>